<feature type="compositionally biased region" description="Basic residues" evidence="2">
    <location>
        <begin position="905"/>
        <end position="920"/>
    </location>
</feature>
<accession>F9WK41</accession>
<proteinExistence type="predicted"/>
<feature type="coiled-coil region" evidence="1">
    <location>
        <begin position="410"/>
        <end position="492"/>
    </location>
</feature>
<name>F9WK41_TRYCI</name>
<gene>
    <name evidence="3" type="ORF">TCIL3000_0_24880</name>
</gene>
<feature type="coiled-coil region" evidence="1">
    <location>
        <begin position="741"/>
        <end position="816"/>
    </location>
</feature>
<reference evidence="4" key="1">
    <citation type="submission" date="2011-07" db="EMBL/GenBank/DDBJ databases">
        <title>Divergent evolution of antigenic variation in African trypanosomes.</title>
        <authorList>
            <person name="Jackson A.P."/>
            <person name="Berry A."/>
            <person name="Allison H.C."/>
            <person name="Burton P."/>
            <person name="Anderson J."/>
            <person name="Aslett M."/>
            <person name="Brown R."/>
            <person name="Corton N."/>
            <person name="Harris D."/>
            <person name="Hauser H."/>
            <person name="Gamble J."/>
            <person name="Gilderthorp R."/>
            <person name="McQuillan J."/>
            <person name="Quail M.A."/>
            <person name="Sanders M."/>
            <person name="Van Tonder A."/>
            <person name="Ginger M.L."/>
            <person name="Donelson J.E."/>
            <person name="Field M.C."/>
            <person name="Barry J.D."/>
            <person name="Berriman M."/>
            <person name="Hertz-Fowler C."/>
        </authorList>
    </citation>
    <scope>NUCLEOTIDE SEQUENCE [LARGE SCALE GENOMIC DNA]</scope>
    <source>
        <strain evidence="4">IL3000</strain>
    </source>
</reference>
<sequence length="989" mass="109784">MNNVSADGLRASEIAGRVYDKLCSSPHAESQCARQQNAGQTGGASLDYDTEAAYLSSHNTSVHHPSKQFHHVSSCTGSSAVEIARREAFLRRVYNEKLRGSIQAIFGALMNELPQDHILLQLISDSSTEQYCRVRVAEVVENFLFSMQAHQYHNLATELAKRDTELLVLTGQLETLERRIRAVQPLKTYKCTQTENCMEGSEPVAGSGTAVEWDDAEHQKNAVQAELIAILGEVMREHEVTRFRECLAVPTSLVEMVQSSVGHGDKYEYLSNVVSQLFRALNCLVTYAEESLRSVSTSFLDTHGAVGLGAAAEPTCLPQPVERNLFDESQLPSAPSHTRLTDVEKQHNGHLANPLEEERGKITKLMNQLKRAESSCTKTIHDISTCHRDLLQKNSTLQQQLQLVTSRDKSHQLAQALTEKEIALSKLEEDLHKVMAEERLNAERRYEEQLSQYAKELRDVRESLVATRQKLHAEAERRRQTDEQLREEVEQRRVEEHSLQLTQAMLIAAQQGEQAAGDVLVSERSELCKRVEALQKQLCEERLSVVTHRAESVCARLECNMLNAYTAKLSLLQHGHEQLVSQQRHMVLLNSEAARHAEDRASAANSSSCEREEVMQQCREDLCELLSLVRADEGRAKAIQNAVESAIEAQEGTATGACSPFNEERNKESGTGASQRASSPPHGGIARQSGTGKEGTEVRGWECAAPKTLPGVAATLRIEYAALQLRLSSIQRTAEAAGSCIQKQRSELLDLHARLKRLNAEYKQHQTEAKKLWISQTELSRQGTLKNLLAKQQELLATVEKEREDLRRRWEMLSEEYYILEKRNSRLHERCVVKAAENTRLMGVLRAKSMTPTPTQSPEQSDSSPQGSDVVHRDESTESSQAGSPEAPVAICLRSPSSEEEIKPVRHKKVDGKMSSKRRLSNMMTSASQPGNSGGGEAVRGGGCVAHIEERGAYKEEQTPCGGARFEAVTGEVVVRNPDGEGTPTGSSH</sequence>
<dbReference type="AlphaFoldDB" id="F9WK41"/>
<organism evidence="3 4">
    <name type="scientific">Trypanosoma congolense (strain IL3000)</name>
    <dbReference type="NCBI Taxonomy" id="1068625"/>
    <lineage>
        <taxon>Eukaryota</taxon>
        <taxon>Discoba</taxon>
        <taxon>Euglenozoa</taxon>
        <taxon>Kinetoplastea</taxon>
        <taxon>Metakinetoplastina</taxon>
        <taxon>Trypanosomatida</taxon>
        <taxon>Trypanosomatidae</taxon>
        <taxon>Trypanosoma</taxon>
        <taxon>Nannomonas</taxon>
    </lineage>
</organism>
<dbReference type="OMA" id="NPMEDEE"/>
<feature type="compositionally biased region" description="Polar residues" evidence="2">
    <location>
        <begin position="850"/>
        <end position="867"/>
    </location>
</feature>
<dbReference type="Proteomes" id="UP000000702">
    <property type="component" value="Unassembled WGS sequence"/>
</dbReference>
<evidence type="ECO:0000313" key="3">
    <source>
        <dbReference type="EMBL" id="CCD17702.1"/>
    </source>
</evidence>
<keyword evidence="1" id="KW-0175">Coiled coil</keyword>
<evidence type="ECO:0000256" key="2">
    <source>
        <dbReference type="SAM" id="MobiDB-lite"/>
    </source>
</evidence>
<reference evidence="3 4" key="2">
    <citation type="journal article" date="2012" name="Proc. Natl. Acad. Sci. U.S.A.">
        <title>Antigenic diversity is generated by distinct evolutionary mechanisms in African trypanosome species.</title>
        <authorList>
            <person name="Jackson A.P."/>
            <person name="Berry A."/>
            <person name="Aslett M."/>
            <person name="Allison H.C."/>
            <person name="Burton P."/>
            <person name="Vavrova-Anderson J."/>
            <person name="Brown R."/>
            <person name="Browne H."/>
            <person name="Corton N."/>
            <person name="Hauser H."/>
            <person name="Gamble J."/>
            <person name="Gilderthorp R."/>
            <person name="Marcello L."/>
            <person name="McQuillan J."/>
            <person name="Otto T.D."/>
            <person name="Quail M.A."/>
            <person name="Sanders M.J."/>
            <person name="van Tonder A."/>
            <person name="Ginger M.L."/>
            <person name="Field M.C."/>
            <person name="Barry J.D."/>
            <person name="Hertz-Fowler C."/>
            <person name="Berriman M."/>
        </authorList>
    </citation>
    <scope>NUCLEOTIDE SEQUENCE [LARGE SCALE GENOMIC DNA]</scope>
    <source>
        <strain evidence="3 4">IL3000</strain>
    </source>
</reference>
<feature type="region of interest" description="Disordered" evidence="2">
    <location>
        <begin position="654"/>
        <end position="698"/>
    </location>
</feature>
<protein>
    <submittedName>
        <fullName evidence="3">WGS project CAEQ00000000 data, annotated contig 984</fullName>
    </submittedName>
</protein>
<keyword evidence="4" id="KW-1185">Reference proteome</keyword>
<comment type="caution">
    <text evidence="3">The sequence shown here is derived from an EMBL/GenBank/DDBJ whole genome shotgun (WGS) entry which is preliminary data.</text>
</comment>
<feature type="compositionally biased region" description="Polar residues" evidence="2">
    <location>
        <begin position="669"/>
        <end position="678"/>
    </location>
</feature>
<evidence type="ECO:0000313" key="4">
    <source>
        <dbReference type="Proteomes" id="UP000000702"/>
    </source>
</evidence>
<feature type="region of interest" description="Disordered" evidence="2">
    <location>
        <begin position="843"/>
        <end position="939"/>
    </location>
</feature>
<dbReference type="EMBL" id="CAEQ01002807">
    <property type="protein sequence ID" value="CCD17702.1"/>
    <property type="molecule type" value="Genomic_DNA"/>
</dbReference>
<evidence type="ECO:0000256" key="1">
    <source>
        <dbReference type="SAM" id="Coils"/>
    </source>
</evidence>
<dbReference type="VEuPathDB" id="TriTrypDB:TcIL3000_0_24880"/>